<feature type="region of interest" description="Disordered" evidence="1">
    <location>
        <begin position="1"/>
        <end position="23"/>
    </location>
</feature>
<sequence>MSEPVRPAIAHRDPKLPPLPDVPEGPDWAGGLKVFDAPMATALLAVTRTLYPHQGLREQIYRRVIARFDAAAAASPVVAQGFAAFVDGVNGAMPLPFAELSEGFREQVLKRLEGTAAFTLVQRLTVRFLYDDVEVWEAFGYEGAAVHLGGYVTRGFDDLDWLPTPQPGDY</sequence>
<evidence type="ECO:0000256" key="1">
    <source>
        <dbReference type="SAM" id="MobiDB-lite"/>
    </source>
</evidence>
<evidence type="ECO:0008006" key="4">
    <source>
        <dbReference type="Google" id="ProtNLM"/>
    </source>
</evidence>
<protein>
    <recommendedName>
        <fullName evidence="4">Gluconate 2-dehydrogenase subunit 3 family protein</fullName>
    </recommendedName>
</protein>
<proteinExistence type="predicted"/>
<evidence type="ECO:0000313" key="3">
    <source>
        <dbReference type="Proteomes" id="UP001203284"/>
    </source>
</evidence>
<dbReference type="EMBL" id="JALKCH010000006">
    <property type="protein sequence ID" value="MCK0197312.1"/>
    <property type="molecule type" value="Genomic_DNA"/>
</dbReference>
<dbReference type="RefSeq" id="WP_247029003.1">
    <property type="nucleotide sequence ID" value="NZ_JALKCH010000006.1"/>
</dbReference>
<accession>A0ABT0DC33</accession>
<comment type="caution">
    <text evidence="2">The sequence shown here is derived from an EMBL/GenBank/DDBJ whole genome shotgun (WGS) entry which is preliminary data.</text>
</comment>
<dbReference type="Proteomes" id="UP001203284">
    <property type="component" value="Unassembled WGS sequence"/>
</dbReference>
<gene>
    <name evidence="2" type="ORF">MWN34_10350</name>
</gene>
<reference evidence="2 3" key="1">
    <citation type="submission" date="2022-04" db="EMBL/GenBank/DDBJ databases">
        <authorList>
            <person name="Grouzdev D.S."/>
            <person name="Pantiukh K.S."/>
            <person name="Krutkina M.S."/>
        </authorList>
    </citation>
    <scope>NUCLEOTIDE SEQUENCE [LARGE SCALE GENOMIC DNA]</scope>
    <source>
        <strain evidence="2 3">6x-1</strain>
    </source>
</reference>
<name>A0ABT0DC33_9HYPH</name>
<evidence type="ECO:0000313" key="2">
    <source>
        <dbReference type="EMBL" id="MCK0197312.1"/>
    </source>
</evidence>
<keyword evidence="3" id="KW-1185">Reference proteome</keyword>
<organism evidence="2 3">
    <name type="scientific">Ancylobacter crimeensis</name>
    <dbReference type="NCBI Taxonomy" id="2579147"/>
    <lineage>
        <taxon>Bacteria</taxon>
        <taxon>Pseudomonadati</taxon>
        <taxon>Pseudomonadota</taxon>
        <taxon>Alphaproteobacteria</taxon>
        <taxon>Hyphomicrobiales</taxon>
        <taxon>Xanthobacteraceae</taxon>
        <taxon>Ancylobacter</taxon>
    </lineage>
</organism>